<keyword evidence="2" id="KW-1185">Reference proteome</keyword>
<dbReference type="Proteomes" id="UP000887565">
    <property type="component" value="Unplaced"/>
</dbReference>
<evidence type="ECO:0000313" key="2">
    <source>
        <dbReference type="Proteomes" id="UP000887565"/>
    </source>
</evidence>
<evidence type="ECO:0000256" key="1">
    <source>
        <dbReference type="ARBA" id="ARBA00023067"/>
    </source>
</evidence>
<organism evidence="2 3">
    <name type="scientific">Romanomermis culicivorax</name>
    <name type="common">Nematode worm</name>
    <dbReference type="NCBI Taxonomy" id="13658"/>
    <lineage>
        <taxon>Eukaryota</taxon>
        <taxon>Metazoa</taxon>
        <taxon>Ecdysozoa</taxon>
        <taxon>Nematoda</taxon>
        <taxon>Enoplea</taxon>
        <taxon>Dorylaimia</taxon>
        <taxon>Mermithida</taxon>
        <taxon>Mermithoidea</taxon>
        <taxon>Mermithidae</taxon>
        <taxon>Romanomermis</taxon>
    </lineage>
</organism>
<dbReference type="GO" id="GO:0000796">
    <property type="term" value="C:condensin complex"/>
    <property type="evidence" value="ECO:0007669"/>
    <property type="project" value="TreeGrafter"/>
</dbReference>
<evidence type="ECO:0000313" key="3">
    <source>
        <dbReference type="WBParaSite" id="nRc.2.0.1.t22345-RA"/>
    </source>
</evidence>
<dbReference type="SUPFAM" id="SSF48371">
    <property type="entry name" value="ARM repeat"/>
    <property type="match status" value="1"/>
</dbReference>
<dbReference type="InterPro" id="IPR026971">
    <property type="entry name" value="CND1/NCAPD3"/>
</dbReference>
<dbReference type="GO" id="GO:0042393">
    <property type="term" value="F:histone binding"/>
    <property type="evidence" value="ECO:0007669"/>
    <property type="project" value="TreeGrafter"/>
</dbReference>
<reference evidence="3" key="1">
    <citation type="submission" date="2022-11" db="UniProtKB">
        <authorList>
            <consortium name="WormBaseParasite"/>
        </authorList>
    </citation>
    <scope>IDENTIFICATION</scope>
</reference>
<dbReference type="InterPro" id="IPR011989">
    <property type="entry name" value="ARM-like"/>
</dbReference>
<sequence length="270" mass="30766">MLRELSNIELDDATKEGASAKNYANFIQDLGEKCPGVVLANISLLLCHLDVECYTMRNAVLTILAHVVCQKLSGEHLDDKEKQNRDKCLDFLEAHLHDKNAFVRSKCFQLWIKLCEQSSIPKGRLKTLLPIVIGRLIDKGSTVRKGAIQLLTLILRNNPYMATLSFNEVERKFEEERQKLITLMKATPNDNERNIEHEVIHNADREWEKIESAVEDTIVTYLSERFSSEKRTIDCDSAIIMILTATVNPKEDTYAGCLLFVWTSSIVINN</sequence>
<name>A0A915J9H4_ROMCU</name>
<keyword evidence="1" id="KW-0226">DNA condensation</keyword>
<dbReference type="PANTHER" id="PTHR14222:SF2">
    <property type="entry name" value="CONDENSIN COMPLEX SUBUNIT 1"/>
    <property type="match status" value="1"/>
</dbReference>
<protein>
    <submittedName>
        <fullName evidence="3">Condensin complex subunit 1</fullName>
    </submittedName>
</protein>
<dbReference type="InterPro" id="IPR016024">
    <property type="entry name" value="ARM-type_fold"/>
</dbReference>
<dbReference type="GO" id="GO:0007076">
    <property type="term" value="P:mitotic chromosome condensation"/>
    <property type="evidence" value="ECO:0007669"/>
    <property type="project" value="InterPro"/>
</dbReference>
<dbReference type="WBParaSite" id="nRc.2.0.1.t22345-RA">
    <property type="protein sequence ID" value="nRc.2.0.1.t22345-RA"/>
    <property type="gene ID" value="nRc.2.0.1.g22345"/>
</dbReference>
<dbReference type="GO" id="GO:0000779">
    <property type="term" value="C:condensed chromosome, centromeric region"/>
    <property type="evidence" value="ECO:0007669"/>
    <property type="project" value="TreeGrafter"/>
</dbReference>
<accession>A0A915J9H4</accession>
<dbReference type="PANTHER" id="PTHR14222">
    <property type="entry name" value="CONDENSIN"/>
    <property type="match status" value="1"/>
</dbReference>
<dbReference type="AlphaFoldDB" id="A0A915J9H4"/>
<dbReference type="Gene3D" id="1.25.10.10">
    <property type="entry name" value="Leucine-rich Repeat Variant"/>
    <property type="match status" value="1"/>
</dbReference>
<proteinExistence type="predicted"/>
<dbReference type="GO" id="GO:0010032">
    <property type="term" value="P:meiotic chromosome condensation"/>
    <property type="evidence" value="ECO:0007669"/>
    <property type="project" value="TreeGrafter"/>
</dbReference>